<dbReference type="InterPro" id="IPR010869">
    <property type="entry name" value="DUF1501"/>
</dbReference>
<dbReference type="EMBL" id="UINC01011922">
    <property type="protein sequence ID" value="SVA52325.1"/>
    <property type="molecule type" value="Genomic_DNA"/>
</dbReference>
<protein>
    <submittedName>
        <fullName evidence="1">Uncharacterized protein</fullName>
    </submittedName>
</protein>
<sequence>MQATGGGFGGLALGQILGTDSALGSTLNHVPKAKRVIQLFMNGGVSQMDTFDHKPELAALDGQKFDPGDGRLVESVTNSPGFKVLKSPFAFRRHGECGRWVSEVLPHMATVVDDLAFLMSMNSPTNVHGLGSYMQTTGFTLPGFPCMGAWISYALGRINQNLPEFIVLPDPKGLPYNNLGNFTSGFLPARHQGTVINASDSRPVRYLFPPDEAKHINAASEAASREVLGFLNRKHANQTPGDSRLEARIQSLEMAARMQLSVPDLFDMKGESQAVRKLYGMDEDNTKDFAKRCILGRRMLERGVRFVQIWSGAGGPSKNWDNHANIHTELPYMTGQVDKPITGLIKDLKARGMLEDTLVIWTTEFGRMPFSQGQAGRDHNGGTFVTWFAGGGVQGGTTYGQSDQWAWKSETGTTSHDMHSIILHLLGVDHEKLTVRHNGIDRRLTDVHGHVIRDILA</sequence>
<reference evidence="1" key="1">
    <citation type="submission" date="2018-05" db="EMBL/GenBank/DDBJ databases">
        <authorList>
            <person name="Lanie J.A."/>
            <person name="Ng W.-L."/>
            <person name="Kazmierczak K.M."/>
            <person name="Andrzejewski T.M."/>
            <person name="Davidsen T.M."/>
            <person name="Wayne K.J."/>
            <person name="Tettelin H."/>
            <person name="Glass J.I."/>
            <person name="Rusch D."/>
            <person name="Podicherti R."/>
            <person name="Tsui H.-C.T."/>
            <person name="Winkler M.E."/>
        </authorList>
    </citation>
    <scope>NUCLEOTIDE SEQUENCE</scope>
</reference>
<gene>
    <name evidence="1" type="ORF">METZ01_LOCUS105179</name>
</gene>
<dbReference type="AlphaFoldDB" id="A0A381WIJ1"/>
<organism evidence="1">
    <name type="scientific">marine metagenome</name>
    <dbReference type="NCBI Taxonomy" id="408172"/>
    <lineage>
        <taxon>unclassified sequences</taxon>
        <taxon>metagenomes</taxon>
        <taxon>ecological metagenomes</taxon>
    </lineage>
</organism>
<name>A0A381WIJ1_9ZZZZ</name>
<proteinExistence type="predicted"/>
<dbReference type="SUPFAM" id="SSF53649">
    <property type="entry name" value="Alkaline phosphatase-like"/>
    <property type="match status" value="1"/>
</dbReference>
<dbReference type="PANTHER" id="PTHR43737">
    <property type="entry name" value="BLL7424 PROTEIN"/>
    <property type="match status" value="1"/>
</dbReference>
<dbReference type="PANTHER" id="PTHR43737:SF1">
    <property type="entry name" value="DUF1501 DOMAIN-CONTAINING PROTEIN"/>
    <property type="match status" value="1"/>
</dbReference>
<evidence type="ECO:0000313" key="1">
    <source>
        <dbReference type="EMBL" id="SVA52325.1"/>
    </source>
</evidence>
<dbReference type="InterPro" id="IPR017850">
    <property type="entry name" value="Alkaline_phosphatase_core_sf"/>
</dbReference>
<dbReference type="Pfam" id="PF07394">
    <property type="entry name" value="DUF1501"/>
    <property type="match status" value="1"/>
</dbReference>
<accession>A0A381WIJ1</accession>